<keyword evidence="2 7" id="KW-0813">Transport</keyword>
<evidence type="ECO:0000256" key="6">
    <source>
        <dbReference type="ARBA" id="ARBA00023136"/>
    </source>
</evidence>
<feature type="transmembrane region" description="Helical" evidence="7">
    <location>
        <begin position="20"/>
        <end position="43"/>
    </location>
</feature>
<dbReference type="Pfam" id="PF00528">
    <property type="entry name" value="BPD_transp_1"/>
    <property type="match status" value="1"/>
</dbReference>
<evidence type="ECO:0000256" key="3">
    <source>
        <dbReference type="ARBA" id="ARBA00022475"/>
    </source>
</evidence>
<evidence type="ECO:0000256" key="1">
    <source>
        <dbReference type="ARBA" id="ARBA00004651"/>
    </source>
</evidence>
<dbReference type="PROSITE" id="PS50928">
    <property type="entry name" value="ABC_TM1"/>
    <property type="match status" value="1"/>
</dbReference>
<dbReference type="EMBL" id="DWYY01000167">
    <property type="protein sequence ID" value="HJA94286.1"/>
    <property type="molecule type" value="Genomic_DNA"/>
</dbReference>
<accession>A0A9D2I7R1</accession>
<sequence>MNAKLSNRSVPRRIFNVFNIILMLLLALLCIAPFIHVIAVSFSNKAMVSAGYVSFWPRGLTASAYQFLLTRTAFWNALKVSFLRTVLGTCVNLFLILLTAYPLSKDGSKLTGRTAYTWYFFITMLVSGGMIPNYLLVTRLGLRDSIWSLILPGALPIFNLVLMLNFFRTVPEELEDAALIDGASHLRTLLQIYVPVSKPAIATIALFCMVNHWNAWFDGMIYINTPSKVPLQTYLRNVILNMDMSEMTGDDWMLLQTLSDQSLRCAQIIIAVLPILCVYPFLQRYFVSGIVLGSVKG</sequence>
<evidence type="ECO:0000256" key="7">
    <source>
        <dbReference type="RuleBase" id="RU363032"/>
    </source>
</evidence>
<feature type="domain" description="ABC transmembrane type-1" evidence="8">
    <location>
        <begin position="74"/>
        <end position="282"/>
    </location>
</feature>
<evidence type="ECO:0000259" key="8">
    <source>
        <dbReference type="PROSITE" id="PS50928"/>
    </source>
</evidence>
<reference evidence="9" key="1">
    <citation type="journal article" date="2021" name="PeerJ">
        <title>Extensive microbial diversity within the chicken gut microbiome revealed by metagenomics and culture.</title>
        <authorList>
            <person name="Gilroy R."/>
            <person name="Ravi A."/>
            <person name="Getino M."/>
            <person name="Pursley I."/>
            <person name="Horton D.L."/>
            <person name="Alikhan N.F."/>
            <person name="Baker D."/>
            <person name="Gharbi K."/>
            <person name="Hall N."/>
            <person name="Watson M."/>
            <person name="Adriaenssens E.M."/>
            <person name="Foster-Nyarko E."/>
            <person name="Jarju S."/>
            <person name="Secka A."/>
            <person name="Antonio M."/>
            <person name="Oren A."/>
            <person name="Chaudhuri R.R."/>
            <person name="La Ragione R."/>
            <person name="Hildebrand F."/>
            <person name="Pallen M.J."/>
        </authorList>
    </citation>
    <scope>NUCLEOTIDE SEQUENCE</scope>
    <source>
        <strain evidence="9">CHK179-7159</strain>
    </source>
</reference>
<comment type="subcellular location">
    <subcellularLocation>
        <location evidence="1 7">Cell membrane</location>
        <topology evidence="1 7">Multi-pass membrane protein</topology>
    </subcellularLocation>
</comment>
<evidence type="ECO:0000256" key="4">
    <source>
        <dbReference type="ARBA" id="ARBA00022692"/>
    </source>
</evidence>
<evidence type="ECO:0000256" key="2">
    <source>
        <dbReference type="ARBA" id="ARBA00022448"/>
    </source>
</evidence>
<dbReference type="SUPFAM" id="SSF161098">
    <property type="entry name" value="MetI-like"/>
    <property type="match status" value="1"/>
</dbReference>
<proteinExistence type="inferred from homology"/>
<comment type="caution">
    <text evidence="9">The sequence shown here is derived from an EMBL/GenBank/DDBJ whole genome shotgun (WGS) entry which is preliminary data.</text>
</comment>
<keyword evidence="5 7" id="KW-1133">Transmembrane helix</keyword>
<evidence type="ECO:0000256" key="5">
    <source>
        <dbReference type="ARBA" id="ARBA00022989"/>
    </source>
</evidence>
<dbReference type="PANTHER" id="PTHR43744:SF9">
    <property type="entry name" value="POLYGALACTURONAN_RHAMNOGALACTURONAN TRANSPORT SYSTEM PERMEASE PROTEIN YTCP"/>
    <property type="match status" value="1"/>
</dbReference>
<feature type="transmembrane region" description="Helical" evidence="7">
    <location>
        <begin position="149"/>
        <end position="170"/>
    </location>
</feature>
<feature type="transmembrane region" description="Helical" evidence="7">
    <location>
        <begin position="86"/>
        <end position="104"/>
    </location>
</feature>
<feature type="transmembrane region" description="Helical" evidence="7">
    <location>
        <begin position="55"/>
        <end position="74"/>
    </location>
</feature>
<dbReference type="CDD" id="cd06261">
    <property type="entry name" value="TM_PBP2"/>
    <property type="match status" value="1"/>
</dbReference>
<dbReference type="InterPro" id="IPR035906">
    <property type="entry name" value="MetI-like_sf"/>
</dbReference>
<dbReference type="Gene3D" id="1.10.3720.10">
    <property type="entry name" value="MetI-like"/>
    <property type="match status" value="1"/>
</dbReference>
<protein>
    <submittedName>
        <fullName evidence="9">Carbohydrate ABC transporter permease</fullName>
    </submittedName>
</protein>
<gene>
    <name evidence="9" type="ORF">H9717_14445</name>
</gene>
<comment type="similarity">
    <text evidence="7">Belongs to the binding-protein-dependent transport system permease family.</text>
</comment>
<evidence type="ECO:0000313" key="10">
    <source>
        <dbReference type="Proteomes" id="UP000886858"/>
    </source>
</evidence>
<dbReference type="GO" id="GO:0055085">
    <property type="term" value="P:transmembrane transport"/>
    <property type="evidence" value="ECO:0007669"/>
    <property type="project" value="InterPro"/>
</dbReference>
<dbReference type="GO" id="GO:0005886">
    <property type="term" value="C:plasma membrane"/>
    <property type="evidence" value="ECO:0007669"/>
    <property type="project" value="UniProtKB-SubCell"/>
</dbReference>
<dbReference type="AlphaFoldDB" id="A0A9D2I7R1"/>
<evidence type="ECO:0000313" key="9">
    <source>
        <dbReference type="EMBL" id="HJA94286.1"/>
    </source>
</evidence>
<keyword evidence="4 7" id="KW-0812">Transmembrane</keyword>
<dbReference type="PANTHER" id="PTHR43744">
    <property type="entry name" value="ABC TRANSPORTER PERMEASE PROTEIN MG189-RELATED-RELATED"/>
    <property type="match status" value="1"/>
</dbReference>
<keyword evidence="3" id="KW-1003">Cell membrane</keyword>
<organism evidence="9 10">
    <name type="scientific">Candidatus Eisenbergiella merdipullorum</name>
    <dbReference type="NCBI Taxonomy" id="2838553"/>
    <lineage>
        <taxon>Bacteria</taxon>
        <taxon>Bacillati</taxon>
        <taxon>Bacillota</taxon>
        <taxon>Clostridia</taxon>
        <taxon>Lachnospirales</taxon>
        <taxon>Lachnospiraceae</taxon>
        <taxon>Eisenbergiella</taxon>
    </lineage>
</organism>
<dbReference type="InterPro" id="IPR000515">
    <property type="entry name" value="MetI-like"/>
</dbReference>
<dbReference type="Proteomes" id="UP000886858">
    <property type="component" value="Unassembled WGS sequence"/>
</dbReference>
<feature type="transmembrane region" description="Helical" evidence="7">
    <location>
        <begin position="116"/>
        <end position="137"/>
    </location>
</feature>
<keyword evidence="6 7" id="KW-0472">Membrane</keyword>
<feature type="transmembrane region" description="Helical" evidence="7">
    <location>
        <begin position="190"/>
        <end position="210"/>
    </location>
</feature>
<name>A0A9D2I7R1_9FIRM</name>
<feature type="transmembrane region" description="Helical" evidence="7">
    <location>
        <begin position="263"/>
        <end position="282"/>
    </location>
</feature>
<reference evidence="9" key="2">
    <citation type="submission" date="2021-04" db="EMBL/GenBank/DDBJ databases">
        <authorList>
            <person name="Gilroy R."/>
        </authorList>
    </citation>
    <scope>NUCLEOTIDE SEQUENCE</scope>
    <source>
        <strain evidence="9">CHK179-7159</strain>
    </source>
</reference>